<dbReference type="Pfam" id="PF00082">
    <property type="entry name" value="Peptidase_S8"/>
    <property type="match status" value="1"/>
</dbReference>
<feature type="active site" description="Charge relay system" evidence="5">
    <location>
        <position position="180"/>
    </location>
</feature>
<keyword evidence="2 5" id="KW-0645">Protease</keyword>
<evidence type="ECO:0000256" key="4">
    <source>
        <dbReference type="ARBA" id="ARBA00022825"/>
    </source>
</evidence>
<feature type="active site" description="Charge relay system" evidence="5">
    <location>
        <position position="147"/>
    </location>
</feature>
<dbReference type="AlphaFoldDB" id="A0A8J3VCI4"/>
<reference evidence="10" key="1">
    <citation type="submission" date="2021-01" db="EMBL/GenBank/DDBJ databases">
        <title>Whole genome shotgun sequence of Rhizocola hellebori NBRC 109834.</title>
        <authorList>
            <person name="Komaki H."/>
            <person name="Tamura T."/>
        </authorList>
    </citation>
    <scope>NUCLEOTIDE SEQUENCE</scope>
    <source>
        <strain evidence="10">NBRC 109834</strain>
    </source>
</reference>
<dbReference type="InterPro" id="IPR037045">
    <property type="entry name" value="S8pro/Inhibitor_I9_sf"/>
</dbReference>
<dbReference type="CDD" id="cd04077">
    <property type="entry name" value="Peptidases_S8_PCSK9_ProteinaseK_like"/>
    <property type="match status" value="1"/>
</dbReference>
<dbReference type="SUPFAM" id="SSF54897">
    <property type="entry name" value="Protease propeptides/inhibitors"/>
    <property type="match status" value="1"/>
</dbReference>
<dbReference type="InterPro" id="IPR022398">
    <property type="entry name" value="Peptidase_S8_His-AS"/>
</dbReference>
<feature type="domain" description="Peptidase S8/S53" evidence="8">
    <location>
        <begin position="138"/>
        <end position="370"/>
    </location>
</feature>
<dbReference type="EMBL" id="BONY01000003">
    <property type="protein sequence ID" value="GIH02589.1"/>
    <property type="molecule type" value="Genomic_DNA"/>
</dbReference>
<dbReference type="InterPro" id="IPR023828">
    <property type="entry name" value="Peptidase_S8_Ser-AS"/>
</dbReference>
<dbReference type="InterPro" id="IPR034193">
    <property type="entry name" value="PCSK9_ProteinaseK-like"/>
</dbReference>
<dbReference type="InterPro" id="IPR036852">
    <property type="entry name" value="Peptidase_S8/S53_dom_sf"/>
</dbReference>
<proteinExistence type="inferred from homology"/>
<dbReference type="InterPro" id="IPR015500">
    <property type="entry name" value="Peptidase_S8_subtilisin-rel"/>
</dbReference>
<evidence type="ECO:0000256" key="7">
    <source>
        <dbReference type="SAM" id="SignalP"/>
    </source>
</evidence>
<dbReference type="PANTHER" id="PTHR43806:SF11">
    <property type="entry name" value="CEREVISIN-RELATED"/>
    <property type="match status" value="1"/>
</dbReference>
<organism evidence="10 11">
    <name type="scientific">Rhizocola hellebori</name>
    <dbReference type="NCBI Taxonomy" id="1392758"/>
    <lineage>
        <taxon>Bacteria</taxon>
        <taxon>Bacillati</taxon>
        <taxon>Actinomycetota</taxon>
        <taxon>Actinomycetes</taxon>
        <taxon>Micromonosporales</taxon>
        <taxon>Micromonosporaceae</taxon>
        <taxon>Rhizocola</taxon>
    </lineage>
</organism>
<sequence length="494" mass="50829">MKILPCIVSLGVIASLTLPSLPATAVGAVRPTAGQAVPGSYLVVLKKSASVDGTAAALTTRHGGTVGHVYRHALNGFAVQASPEEAKRMAADPAVDYIQQDGIVSATVTQLNPPSWGLDRIDRNARGYNSSYDYPSGGAGVHVYVLDTGVRASHQDFGGRVTSGWDFVDDDNNASDCYGHGTHVAGTIGGTNYGVAKSVDLVSVRVLDCDGNGWITTIVAGIDWVTEHAVHPAVANMSLGGYVADTAMDDAVAGSIASGVTYVVSAGNGYGDGVTPADACLSTPARTPTAITVSGTDRNDRRWSPLNYGTCVDIFAPGFEITSASNAGDQASQLMSGTSMAAPHVAGAAAILLGNQPTLTPAEVADQILNRDPTVGVVVDPRAGSPNKLLFVRSGPLRVNVFCQSQTGSWSCQVEAIGAVGPNTTQWSPSSSGICRIDKTITAVATVTDSLGASASSSRTFACRPRCGLQSVTPLCISDPTPPGQAVLTRQREQ</sequence>
<dbReference type="InterPro" id="IPR010259">
    <property type="entry name" value="S8pro/Inhibitor_I9"/>
</dbReference>
<dbReference type="PRINTS" id="PR00723">
    <property type="entry name" value="SUBTILISIN"/>
</dbReference>
<dbReference type="RefSeq" id="WP_203906536.1">
    <property type="nucleotide sequence ID" value="NZ_BONY01000003.1"/>
</dbReference>
<dbReference type="GO" id="GO:0005615">
    <property type="term" value="C:extracellular space"/>
    <property type="evidence" value="ECO:0007669"/>
    <property type="project" value="TreeGrafter"/>
</dbReference>
<evidence type="ECO:0000313" key="11">
    <source>
        <dbReference type="Proteomes" id="UP000612899"/>
    </source>
</evidence>
<evidence type="ECO:0000256" key="2">
    <source>
        <dbReference type="ARBA" id="ARBA00022670"/>
    </source>
</evidence>
<evidence type="ECO:0000259" key="9">
    <source>
        <dbReference type="Pfam" id="PF05922"/>
    </source>
</evidence>
<dbReference type="Pfam" id="PF05922">
    <property type="entry name" value="Inhibitor_I9"/>
    <property type="match status" value="1"/>
</dbReference>
<dbReference type="PROSITE" id="PS00138">
    <property type="entry name" value="SUBTILASE_SER"/>
    <property type="match status" value="1"/>
</dbReference>
<evidence type="ECO:0008006" key="12">
    <source>
        <dbReference type="Google" id="ProtNLM"/>
    </source>
</evidence>
<dbReference type="Proteomes" id="UP000612899">
    <property type="component" value="Unassembled WGS sequence"/>
</dbReference>
<gene>
    <name evidence="10" type="ORF">Rhe02_06560</name>
</gene>
<evidence type="ECO:0000256" key="3">
    <source>
        <dbReference type="ARBA" id="ARBA00022801"/>
    </source>
</evidence>
<dbReference type="InterPro" id="IPR000209">
    <property type="entry name" value="Peptidase_S8/S53_dom"/>
</dbReference>
<dbReference type="PROSITE" id="PS00137">
    <property type="entry name" value="SUBTILASE_HIS"/>
    <property type="match status" value="1"/>
</dbReference>
<evidence type="ECO:0000256" key="1">
    <source>
        <dbReference type="ARBA" id="ARBA00011073"/>
    </source>
</evidence>
<keyword evidence="4 5" id="KW-0720">Serine protease</keyword>
<evidence type="ECO:0000259" key="8">
    <source>
        <dbReference type="Pfam" id="PF00082"/>
    </source>
</evidence>
<keyword evidence="11" id="KW-1185">Reference proteome</keyword>
<evidence type="ECO:0000256" key="6">
    <source>
        <dbReference type="RuleBase" id="RU003355"/>
    </source>
</evidence>
<comment type="caution">
    <text evidence="10">The sequence shown here is derived from an EMBL/GenBank/DDBJ whole genome shotgun (WGS) entry which is preliminary data.</text>
</comment>
<dbReference type="Gene3D" id="3.30.70.80">
    <property type="entry name" value="Peptidase S8 propeptide/proteinase inhibitor I9"/>
    <property type="match status" value="1"/>
</dbReference>
<dbReference type="InterPro" id="IPR023827">
    <property type="entry name" value="Peptidase_S8_Asp-AS"/>
</dbReference>
<dbReference type="GO" id="GO:0006508">
    <property type="term" value="P:proteolysis"/>
    <property type="evidence" value="ECO:0007669"/>
    <property type="project" value="UniProtKB-KW"/>
</dbReference>
<dbReference type="InterPro" id="IPR050131">
    <property type="entry name" value="Peptidase_S8_subtilisin-like"/>
</dbReference>
<dbReference type="PANTHER" id="PTHR43806">
    <property type="entry name" value="PEPTIDASE S8"/>
    <property type="match status" value="1"/>
</dbReference>
<comment type="similarity">
    <text evidence="1 5 6">Belongs to the peptidase S8 family.</text>
</comment>
<dbReference type="PROSITE" id="PS51892">
    <property type="entry name" value="SUBTILASE"/>
    <property type="match status" value="1"/>
</dbReference>
<protein>
    <recommendedName>
        <fullName evidence="12">S8 family peptidase</fullName>
    </recommendedName>
</protein>
<keyword evidence="7" id="KW-0732">Signal</keyword>
<evidence type="ECO:0000313" key="10">
    <source>
        <dbReference type="EMBL" id="GIH02589.1"/>
    </source>
</evidence>
<dbReference type="Gene3D" id="3.40.50.200">
    <property type="entry name" value="Peptidase S8/S53 domain"/>
    <property type="match status" value="1"/>
</dbReference>
<feature type="domain" description="Inhibitor I9" evidence="9">
    <location>
        <begin position="60"/>
        <end position="105"/>
    </location>
</feature>
<feature type="chain" id="PRO_5035165253" description="S8 family peptidase" evidence="7">
    <location>
        <begin position="26"/>
        <end position="494"/>
    </location>
</feature>
<evidence type="ECO:0000256" key="5">
    <source>
        <dbReference type="PROSITE-ProRule" id="PRU01240"/>
    </source>
</evidence>
<accession>A0A8J3VCI4</accession>
<dbReference type="SUPFAM" id="SSF52743">
    <property type="entry name" value="Subtilisin-like"/>
    <property type="match status" value="1"/>
</dbReference>
<dbReference type="FunFam" id="3.40.50.200:FF:000014">
    <property type="entry name" value="Proteinase K"/>
    <property type="match status" value="1"/>
</dbReference>
<name>A0A8J3VCI4_9ACTN</name>
<dbReference type="PROSITE" id="PS00136">
    <property type="entry name" value="SUBTILASE_ASP"/>
    <property type="match status" value="1"/>
</dbReference>
<keyword evidence="3 5" id="KW-0378">Hydrolase</keyword>
<dbReference type="GO" id="GO:0004252">
    <property type="term" value="F:serine-type endopeptidase activity"/>
    <property type="evidence" value="ECO:0007669"/>
    <property type="project" value="UniProtKB-UniRule"/>
</dbReference>
<feature type="active site" description="Charge relay system" evidence="5">
    <location>
        <position position="339"/>
    </location>
</feature>
<feature type="signal peptide" evidence="7">
    <location>
        <begin position="1"/>
        <end position="25"/>
    </location>
</feature>